<evidence type="ECO:0000313" key="4">
    <source>
        <dbReference type="Proteomes" id="UP001257914"/>
    </source>
</evidence>
<dbReference type="SUPFAM" id="SSF141868">
    <property type="entry name" value="EAL domain-like"/>
    <property type="match status" value="1"/>
</dbReference>
<sequence>MSAYVARQPILNINEETIGFELLFRDSLNNSFPHIDPNEATSKIITQNQLILGLEQICQNKLAFVNFHELSLLNKTPTALNKDTTVIEILEDVTVTDDLVAVCKELFEEGYKLALDDHDFNEKWEVLYPYTEIIKVDISQLNIIQISKFSRKLKATYPNIILLGERVETEHQLRMLKELGFTLFQGFFYAQPEMVEQTGLSTDKIKLLKLISLMANAEVTFDQVASIIEKEASISFALLRYISSTAFAAGKDVTTVKHALTYLGFEEIKKFVALIALANLGAHTNPELHNMAILRSKFCEFLEDLNNENGPVPRAYLTGLLSLISPIINIPIESIVPKLPIDKTMKIALLHRKGSLGLYLMLCEAYEIGDWDVIASTSAKLGLDKDDIGRVYHEALLWQNEYLLKDKRERKSK</sequence>
<dbReference type="RefSeq" id="WP_315947221.1">
    <property type="nucleotide sequence ID" value="NZ_JAWCUA010000009.1"/>
</dbReference>
<dbReference type="Proteomes" id="UP001257914">
    <property type="component" value="Unassembled WGS sequence"/>
</dbReference>
<gene>
    <name evidence="3" type="ORF">RT723_11410</name>
</gene>
<accession>A0ABU3R283</accession>
<dbReference type="InterPro" id="IPR013976">
    <property type="entry name" value="HDOD"/>
</dbReference>
<dbReference type="PANTHER" id="PTHR33525">
    <property type="match status" value="1"/>
</dbReference>
<reference evidence="3 4" key="1">
    <citation type="submission" date="2023-10" db="EMBL/GenBank/DDBJ databases">
        <title>Psychrosphaera aquimaarina strain SW33 isolated from seawater.</title>
        <authorList>
            <person name="Bayburt H."/>
            <person name="Kim J.M."/>
            <person name="Choi B.J."/>
            <person name="Jeon C.O."/>
        </authorList>
    </citation>
    <scope>NUCLEOTIDE SEQUENCE [LARGE SCALE GENOMIC DNA]</scope>
    <source>
        <strain evidence="3 4">KCTC 52743</strain>
    </source>
</reference>
<name>A0ABU3R283_9GAMM</name>
<dbReference type="PIRSF" id="PIRSF003180">
    <property type="entry name" value="DiGMPpdiest_YuxH"/>
    <property type="match status" value="1"/>
</dbReference>
<dbReference type="Pfam" id="PF08668">
    <property type="entry name" value="HDOD"/>
    <property type="match status" value="1"/>
</dbReference>
<dbReference type="SUPFAM" id="SSF109604">
    <property type="entry name" value="HD-domain/PDEase-like"/>
    <property type="match status" value="1"/>
</dbReference>
<comment type="caution">
    <text evidence="3">The sequence shown here is derived from an EMBL/GenBank/DDBJ whole genome shotgun (WGS) entry which is preliminary data.</text>
</comment>
<dbReference type="PROSITE" id="PS50883">
    <property type="entry name" value="EAL"/>
    <property type="match status" value="1"/>
</dbReference>
<evidence type="ECO:0000313" key="3">
    <source>
        <dbReference type="EMBL" id="MDU0113592.1"/>
    </source>
</evidence>
<evidence type="ECO:0000259" key="2">
    <source>
        <dbReference type="PROSITE" id="PS51833"/>
    </source>
</evidence>
<dbReference type="InterPro" id="IPR014408">
    <property type="entry name" value="dGMP_Pdiesterase_EAL/HD-GYP"/>
</dbReference>
<dbReference type="EMBL" id="JAWCUA010000009">
    <property type="protein sequence ID" value="MDU0113592.1"/>
    <property type="molecule type" value="Genomic_DNA"/>
</dbReference>
<dbReference type="Gene3D" id="3.20.20.450">
    <property type="entry name" value="EAL domain"/>
    <property type="match status" value="1"/>
</dbReference>
<dbReference type="SMART" id="SM00052">
    <property type="entry name" value="EAL"/>
    <property type="match status" value="1"/>
</dbReference>
<feature type="domain" description="EAL" evidence="1">
    <location>
        <begin position="1"/>
        <end position="206"/>
    </location>
</feature>
<dbReference type="Gene3D" id="1.10.3210.10">
    <property type="entry name" value="Hypothetical protein af1432"/>
    <property type="match status" value="1"/>
</dbReference>
<protein>
    <submittedName>
        <fullName evidence="3">HDOD domain-containing protein</fullName>
    </submittedName>
</protein>
<feature type="domain" description="HDOD" evidence="2">
    <location>
        <begin position="200"/>
        <end position="387"/>
    </location>
</feature>
<organism evidence="3 4">
    <name type="scientific">Psychrosphaera aquimarina</name>
    <dbReference type="NCBI Taxonomy" id="2044854"/>
    <lineage>
        <taxon>Bacteria</taxon>
        <taxon>Pseudomonadati</taxon>
        <taxon>Pseudomonadota</taxon>
        <taxon>Gammaproteobacteria</taxon>
        <taxon>Alteromonadales</taxon>
        <taxon>Pseudoalteromonadaceae</taxon>
        <taxon>Psychrosphaera</taxon>
    </lineage>
</organism>
<dbReference type="PANTHER" id="PTHR33525:SF4">
    <property type="entry name" value="CYCLIC DI-GMP PHOSPHODIESTERASE CDGJ"/>
    <property type="match status" value="1"/>
</dbReference>
<proteinExistence type="predicted"/>
<dbReference type="InterPro" id="IPR001633">
    <property type="entry name" value="EAL_dom"/>
</dbReference>
<dbReference type="InterPro" id="IPR052340">
    <property type="entry name" value="RNase_Y/CdgJ"/>
</dbReference>
<dbReference type="InterPro" id="IPR035919">
    <property type="entry name" value="EAL_sf"/>
</dbReference>
<dbReference type="PROSITE" id="PS51833">
    <property type="entry name" value="HDOD"/>
    <property type="match status" value="1"/>
</dbReference>
<keyword evidence="4" id="KW-1185">Reference proteome</keyword>
<evidence type="ECO:0000259" key="1">
    <source>
        <dbReference type="PROSITE" id="PS50883"/>
    </source>
</evidence>